<dbReference type="PROSITE" id="PS51197">
    <property type="entry name" value="HTH_RRF2_2"/>
    <property type="match status" value="1"/>
</dbReference>
<proteinExistence type="predicted"/>
<dbReference type="Gene3D" id="1.10.10.10">
    <property type="entry name" value="Winged helix-like DNA-binding domain superfamily/Winged helix DNA-binding domain"/>
    <property type="match status" value="1"/>
</dbReference>
<evidence type="ECO:0000256" key="2">
    <source>
        <dbReference type="ARBA" id="ARBA00034078"/>
    </source>
</evidence>
<protein>
    <recommendedName>
        <fullName evidence="3">HTH-type transcriptional regulator NsrR</fullName>
    </recommendedName>
</protein>
<gene>
    <name evidence="4" type="ORF">P5F74_18555</name>
</gene>
<keyword evidence="1" id="KW-0238">DNA-binding</keyword>
<dbReference type="EMBL" id="JAROAS010000052">
    <property type="protein sequence ID" value="MED4130119.1"/>
    <property type="molecule type" value="Genomic_DNA"/>
</dbReference>
<evidence type="ECO:0000313" key="5">
    <source>
        <dbReference type="Proteomes" id="UP001341820"/>
    </source>
</evidence>
<dbReference type="PANTHER" id="PTHR33221">
    <property type="entry name" value="WINGED HELIX-TURN-HELIX TRANSCRIPTIONAL REGULATOR, RRF2 FAMILY"/>
    <property type="match status" value="1"/>
</dbReference>
<dbReference type="RefSeq" id="WP_144558074.1">
    <property type="nucleotide sequence ID" value="NZ_CP042163.1"/>
</dbReference>
<evidence type="ECO:0000313" key="4">
    <source>
        <dbReference type="EMBL" id="MED4130119.1"/>
    </source>
</evidence>
<dbReference type="InterPro" id="IPR030489">
    <property type="entry name" value="TR_Rrf2-type_CS"/>
</dbReference>
<dbReference type="PANTHER" id="PTHR33221:SF4">
    <property type="entry name" value="HTH-TYPE TRANSCRIPTIONAL REPRESSOR NSRR"/>
    <property type="match status" value="1"/>
</dbReference>
<comment type="cofactor">
    <cofactor evidence="2">
        <name>[2Fe-2S] cluster</name>
        <dbReference type="ChEBI" id="CHEBI:190135"/>
    </cofactor>
</comment>
<evidence type="ECO:0000256" key="1">
    <source>
        <dbReference type="ARBA" id="ARBA00023125"/>
    </source>
</evidence>
<dbReference type="PROSITE" id="PS01332">
    <property type="entry name" value="HTH_RRF2_1"/>
    <property type="match status" value="1"/>
</dbReference>
<dbReference type="Pfam" id="PF02082">
    <property type="entry name" value="Rrf2"/>
    <property type="match status" value="1"/>
</dbReference>
<dbReference type="SUPFAM" id="SSF46785">
    <property type="entry name" value="Winged helix' DNA-binding domain"/>
    <property type="match status" value="1"/>
</dbReference>
<dbReference type="InterPro" id="IPR036388">
    <property type="entry name" value="WH-like_DNA-bd_sf"/>
</dbReference>
<name>A0ABU6NQX0_9BACI</name>
<sequence>MQLTIFTDTSLRTLMYLGIKENEIITLNEISSVYDVSINHLKKIAWELNKSGYIDSVNGRNGGYKLAQAPEYIQIGNIIRKYENLELVTCMKKDGFCALEPACKLKRALQEALDAYLNVLDQYTLSDLLTNQDELVEALFSDYRTKTFQH</sequence>
<dbReference type="InterPro" id="IPR036390">
    <property type="entry name" value="WH_DNA-bd_sf"/>
</dbReference>
<dbReference type="Proteomes" id="UP001341820">
    <property type="component" value="Unassembled WGS sequence"/>
</dbReference>
<reference evidence="4 5" key="1">
    <citation type="submission" date="2023-03" db="EMBL/GenBank/DDBJ databases">
        <title>Bacillus Genome Sequencing.</title>
        <authorList>
            <person name="Dunlap C."/>
        </authorList>
    </citation>
    <scope>NUCLEOTIDE SEQUENCE [LARGE SCALE GENOMIC DNA]</scope>
    <source>
        <strain evidence="4 5">B-4107</strain>
    </source>
</reference>
<keyword evidence="5" id="KW-1185">Reference proteome</keyword>
<comment type="caution">
    <text evidence="4">The sequence shown here is derived from an EMBL/GenBank/DDBJ whole genome shotgun (WGS) entry which is preliminary data.</text>
</comment>
<evidence type="ECO:0000256" key="3">
    <source>
        <dbReference type="ARBA" id="ARBA00040173"/>
    </source>
</evidence>
<dbReference type="InterPro" id="IPR000944">
    <property type="entry name" value="Tscrpt_reg_Rrf2"/>
</dbReference>
<accession>A0ABU6NQX0</accession>
<dbReference type="NCBIfam" id="TIGR00738">
    <property type="entry name" value="rrf2_super"/>
    <property type="match status" value="1"/>
</dbReference>
<organism evidence="4 5">
    <name type="scientific">Shouchella miscanthi</name>
    <dbReference type="NCBI Taxonomy" id="2598861"/>
    <lineage>
        <taxon>Bacteria</taxon>
        <taxon>Bacillati</taxon>
        <taxon>Bacillota</taxon>
        <taxon>Bacilli</taxon>
        <taxon>Bacillales</taxon>
        <taxon>Bacillaceae</taxon>
        <taxon>Shouchella</taxon>
    </lineage>
</organism>